<sequence>MVDSPATKTEEPNSPPVPPVPPPYTIVPTPQGYGQVPNNTYSPPFVTQPQPGTQYYNPASQTVTIGGNIFGPTVVTQEYIIASGMMRGLVASISVCLLGAWPCGLMAIYANMKVPIGGPGFAAGNDTPVTDTYMIGGLFASIFVCLFCAWPCGAAAIVENRLQLSNTGQTAVQPPEDEHRSFDLDITSTLHAYCNMREFGSSAKHYKQTEVEANIGGRSVSTLGSGQSQNHGTTRIGVLSESDVYGFKNLHDHFSPQGSKKVEYRSPHTETCRTGRSRFFVDANNANDRFLSCHCNPHFASATSIQQETPDEQPEEVNASGKPSIQSSVDTLQCNCPAQTVGKFSEPVGHCPSQAYSPLPLWQGRCQTQGSGQISPQYRGDEPVASAQRQKKQVRRE</sequence>
<feature type="transmembrane region" description="Helical" evidence="2">
    <location>
        <begin position="89"/>
        <end position="112"/>
    </location>
</feature>
<feature type="transmembrane region" description="Helical" evidence="2">
    <location>
        <begin position="132"/>
        <end position="158"/>
    </location>
</feature>
<evidence type="ECO:0000313" key="3">
    <source>
        <dbReference type="EMBL" id="KAK7499028.1"/>
    </source>
</evidence>
<gene>
    <name evidence="3" type="ORF">BaRGS_00009837</name>
</gene>
<keyword evidence="2" id="KW-1133">Transmembrane helix</keyword>
<keyword evidence="2" id="KW-0812">Transmembrane</keyword>
<dbReference type="AlphaFoldDB" id="A0ABD0LHZ1"/>
<keyword evidence="2" id="KW-0472">Membrane</keyword>
<protein>
    <submittedName>
        <fullName evidence="3">Uncharacterized protein</fullName>
    </submittedName>
</protein>
<keyword evidence="4" id="KW-1185">Reference proteome</keyword>
<organism evidence="3 4">
    <name type="scientific">Batillaria attramentaria</name>
    <dbReference type="NCBI Taxonomy" id="370345"/>
    <lineage>
        <taxon>Eukaryota</taxon>
        <taxon>Metazoa</taxon>
        <taxon>Spiralia</taxon>
        <taxon>Lophotrochozoa</taxon>
        <taxon>Mollusca</taxon>
        <taxon>Gastropoda</taxon>
        <taxon>Caenogastropoda</taxon>
        <taxon>Sorbeoconcha</taxon>
        <taxon>Cerithioidea</taxon>
        <taxon>Batillariidae</taxon>
        <taxon>Batillaria</taxon>
    </lineage>
</organism>
<accession>A0ABD0LHZ1</accession>
<reference evidence="3 4" key="1">
    <citation type="journal article" date="2023" name="Sci. Data">
        <title>Genome assembly of the Korean intertidal mud-creeper Batillaria attramentaria.</title>
        <authorList>
            <person name="Patra A.K."/>
            <person name="Ho P.T."/>
            <person name="Jun S."/>
            <person name="Lee S.J."/>
            <person name="Kim Y."/>
            <person name="Won Y.J."/>
        </authorList>
    </citation>
    <scope>NUCLEOTIDE SEQUENCE [LARGE SCALE GENOMIC DNA]</scope>
    <source>
        <strain evidence="3">Wonlab-2016</strain>
    </source>
</reference>
<evidence type="ECO:0000256" key="2">
    <source>
        <dbReference type="SAM" id="Phobius"/>
    </source>
</evidence>
<feature type="region of interest" description="Disordered" evidence="1">
    <location>
        <begin position="305"/>
        <end position="326"/>
    </location>
</feature>
<feature type="region of interest" description="Disordered" evidence="1">
    <location>
        <begin position="1"/>
        <end position="28"/>
    </location>
</feature>
<feature type="compositionally biased region" description="Polar residues" evidence="1">
    <location>
        <begin position="367"/>
        <end position="376"/>
    </location>
</feature>
<name>A0ABD0LHZ1_9CAEN</name>
<dbReference type="EMBL" id="JACVVK020000047">
    <property type="protein sequence ID" value="KAK7499028.1"/>
    <property type="molecule type" value="Genomic_DNA"/>
</dbReference>
<comment type="caution">
    <text evidence="3">The sequence shown here is derived from an EMBL/GenBank/DDBJ whole genome shotgun (WGS) entry which is preliminary data.</text>
</comment>
<feature type="region of interest" description="Disordered" evidence="1">
    <location>
        <begin position="367"/>
        <end position="397"/>
    </location>
</feature>
<feature type="compositionally biased region" description="Pro residues" evidence="1">
    <location>
        <begin position="13"/>
        <end position="25"/>
    </location>
</feature>
<dbReference type="Proteomes" id="UP001519460">
    <property type="component" value="Unassembled WGS sequence"/>
</dbReference>
<evidence type="ECO:0000256" key="1">
    <source>
        <dbReference type="SAM" id="MobiDB-lite"/>
    </source>
</evidence>
<evidence type="ECO:0000313" key="4">
    <source>
        <dbReference type="Proteomes" id="UP001519460"/>
    </source>
</evidence>
<proteinExistence type="predicted"/>